<keyword evidence="4 9" id="KW-0547">Nucleotide-binding</keyword>
<feature type="region of interest" description="Disordered" evidence="11">
    <location>
        <begin position="40"/>
        <end position="120"/>
    </location>
</feature>
<feature type="binding site" evidence="9">
    <location>
        <begin position="374"/>
        <end position="381"/>
    </location>
    <ligand>
        <name>ATP</name>
        <dbReference type="ChEBI" id="CHEBI:30616"/>
    </ligand>
</feature>
<dbReference type="PRINTS" id="PR00380">
    <property type="entry name" value="KINESINHEAVY"/>
</dbReference>
<dbReference type="SUPFAM" id="SSF49879">
    <property type="entry name" value="SMAD/FHA domain"/>
    <property type="match status" value="1"/>
</dbReference>
<feature type="compositionally biased region" description="Polar residues" evidence="11">
    <location>
        <begin position="94"/>
        <end position="120"/>
    </location>
</feature>
<feature type="compositionally biased region" description="Polar residues" evidence="11">
    <location>
        <begin position="156"/>
        <end position="169"/>
    </location>
</feature>
<evidence type="ECO:0000313" key="15">
    <source>
        <dbReference type="Proteomes" id="UP001642483"/>
    </source>
</evidence>
<evidence type="ECO:0008006" key="16">
    <source>
        <dbReference type="Google" id="ProtNLM"/>
    </source>
</evidence>
<dbReference type="InterPro" id="IPR000253">
    <property type="entry name" value="FHA_dom"/>
</dbReference>
<dbReference type="InterPro" id="IPR001752">
    <property type="entry name" value="Kinesin_motor_dom"/>
</dbReference>
<dbReference type="SUPFAM" id="SSF52540">
    <property type="entry name" value="P-loop containing nucleoside triphosphate hydrolases"/>
    <property type="match status" value="1"/>
</dbReference>
<accession>A0ABP0F599</accession>
<dbReference type="Pfam" id="PF23313">
    <property type="entry name" value="4HB_KIF14"/>
    <property type="match status" value="1"/>
</dbReference>
<dbReference type="InterPro" id="IPR019821">
    <property type="entry name" value="Kinesin_motor_CS"/>
</dbReference>
<dbReference type="InterPro" id="IPR008984">
    <property type="entry name" value="SMAD_FHA_dom_sf"/>
</dbReference>
<feature type="compositionally biased region" description="Polar residues" evidence="11">
    <location>
        <begin position="540"/>
        <end position="550"/>
    </location>
</feature>
<dbReference type="PROSITE" id="PS50006">
    <property type="entry name" value="FHA_DOMAIN"/>
    <property type="match status" value="1"/>
</dbReference>
<comment type="similarity">
    <text evidence="9">Belongs to the TRAFAC class myosin-kinesin ATPase superfamily. Kinesin family.</text>
</comment>
<evidence type="ECO:0000256" key="2">
    <source>
        <dbReference type="ARBA" id="ARBA00022490"/>
    </source>
</evidence>
<dbReference type="Pfam" id="PF00225">
    <property type="entry name" value="Kinesin"/>
    <property type="match status" value="1"/>
</dbReference>
<dbReference type="InterPro" id="IPR027417">
    <property type="entry name" value="P-loop_NTPase"/>
</dbReference>
<evidence type="ECO:0000256" key="5">
    <source>
        <dbReference type="ARBA" id="ARBA00022840"/>
    </source>
</evidence>
<keyword evidence="2" id="KW-0963">Cytoplasm</keyword>
<keyword evidence="3" id="KW-0493">Microtubule</keyword>
<evidence type="ECO:0000256" key="6">
    <source>
        <dbReference type="ARBA" id="ARBA00023054"/>
    </source>
</evidence>
<organism evidence="14 15">
    <name type="scientific">Clavelina lepadiformis</name>
    <name type="common">Light-bulb sea squirt</name>
    <name type="synonym">Ascidia lepadiformis</name>
    <dbReference type="NCBI Taxonomy" id="159417"/>
    <lineage>
        <taxon>Eukaryota</taxon>
        <taxon>Metazoa</taxon>
        <taxon>Chordata</taxon>
        <taxon>Tunicata</taxon>
        <taxon>Ascidiacea</taxon>
        <taxon>Aplousobranchia</taxon>
        <taxon>Clavelinidae</taxon>
        <taxon>Clavelina</taxon>
    </lineage>
</organism>
<gene>
    <name evidence="14" type="ORF">CVLEPA_LOCUS3255</name>
</gene>
<keyword evidence="7 9" id="KW-0505">Motor protein</keyword>
<dbReference type="InterPro" id="IPR056523">
    <property type="entry name" value="4HB_KIF14"/>
</dbReference>
<evidence type="ECO:0000256" key="1">
    <source>
        <dbReference type="ARBA" id="ARBA00004245"/>
    </source>
</evidence>
<dbReference type="PROSITE" id="PS00411">
    <property type="entry name" value="KINESIN_MOTOR_1"/>
    <property type="match status" value="1"/>
</dbReference>
<evidence type="ECO:0000256" key="11">
    <source>
        <dbReference type="SAM" id="MobiDB-lite"/>
    </source>
</evidence>
<evidence type="ECO:0000256" key="10">
    <source>
        <dbReference type="SAM" id="Coils"/>
    </source>
</evidence>
<dbReference type="Gene3D" id="3.40.850.10">
    <property type="entry name" value="Kinesin motor domain"/>
    <property type="match status" value="1"/>
</dbReference>
<feature type="domain" description="FHA" evidence="12">
    <location>
        <begin position="761"/>
        <end position="810"/>
    </location>
</feature>
<comment type="caution">
    <text evidence="14">The sequence shown here is derived from an EMBL/GenBank/DDBJ whole genome shotgun (WGS) entry which is preliminary data.</text>
</comment>
<name>A0ABP0F599_CLALP</name>
<dbReference type="SMART" id="SM00129">
    <property type="entry name" value="KISc"/>
    <property type="match status" value="1"/>
</dbReference>
<feature type="region of interest" description="Disordered" evidence="11">
    <location>
        <begin position="515"/>
        <end position="552"/>
    </location>
</feature>
<evidence type="ECO:0000256" key="3">
    <source>
        <dbReference type="ARBA" id="ARBA00022701"/>
    </source>
</evidence>
<dbReference type="CDD" id="cd22707">
    <property type="entry name" value="FHA_KIF14"/>
    <property type="match status" value="1"/>
</dbReference>
<evidence type="ECO:0000259" key="13">
    <source>
        <dbReference type="PROSITE" id="PS50067"/>
    </source>
</evidence>
<dbReference type="InterPro" id="IPR036961">
    <property type="entry name" value="Kinesin_motor_dom_sf"/>
</dbReference>
<keyword evidence="6 10" id="KW-0175">Coiled coil</keyword>
<keyword evidence="8" id="KW-0206">Cytoskeleton</keyword>
<dbReference type="InterPro" id="IPR032405">
    <property type="entry name" value="Kinesin_assoc"/>
</dbReference>
<sequence>MSKLNSKGKYPTPEHKMQKTVKLPQTKSTISSFVDSAIDKENNNHLQKPYLTAKAASSGPKRLQFSSTTIKEQRSYKTDSKNERTAKDEKTKKTPVSVSGSSNMANGSNTQKKPATPKTRTSVAATFLGKTADGLASSPKKPHILDHSRILKLEQTSTTRKNLTSQGVGSQRILPTTPIKAKKTTTPVTKQHDILAEPNRGKHFIDKRGFNPNGVASPTVAKIPNDIVRNMVNNIQAPLGSTKKETERAGQIRKSLAGVFEQRTSLAQKRKSYLPIPDEEIAAEDFSVTVAVRVRPFSQREIGLEAKQVVYMDGNETVVNDGNTEHSFVYDYSFWSADHGTDNFASQNLVYKKLAEPLLHAVFEGYNTCLFAYGQTGSGKSYTIMGLGDDKGVVPRFCEQLFSSIQQRKNEINNVRYHVQVGYFEIYNEKIHDLLVSSQPSADGSVTKQVLRVREHPELGPYVEGLSKFSVSSFADVQAWLEVGNRQRATASTGMNDKSSRSHSVFTMSLVQTTTEDLEGEKHESSRRSQVNLVDLAGSERSSTAGTSGQRLKEGASINKSLLTLGKVISALSERTALPLKRKKRMFIPYRDSTLTWILRESLGGNSRTAMIATISPASCHMDETLSTLRYAKQARTIVNLVKVNEDPNAKIIRELKAEIAKLKERYGQNEIDPDEFKASLQEVSSLRQQLCTAERERDEVQEQWKRKLEQSEKRKAEEINELKRAGVSFKVDNQLPNLVNLNEDPQLSELLLYMIKHGVTRVGKKGGDCDIQLSGALIANFHCKIFNVDEVVTIEPIGDAKTFVNGESITGAVTLHHADRVVIGGDHFFRLNNPIEVQRSGSRKRNSGGKRKDFEFAKHELIERQNERIQAEIEEAQIKVKREMMGEIEAAKHEAEQQISSQRNEYELAIQNLQAQLVKDKAAKQELETICEQAEVIQKEFKISRRNRHVESSLEKGDFDADQIKTNVLASLEAERQKLAKEVERMQRRRACIKSKPSHGSSTLRLSLLLEEANNIAKSLNKHTTFSRYDASDEQLDVMIRVYNTKLGIWTLWSLNKFENKLELMREAYNGDANSSSEDGEEVGNLFYDPTDEWQEAYNECPDTPTSSRGNQRTSRRLTRRLSSLVLARASPALQQSLSQLTNEKYSPGSRQYVPDTAQHITFCKMRINASVEIVSNRCNSVIDRLLMTLNSISKISTKILQSFDEKDDYSASPAFYEQSTAITMATEMMLTVVSFIRQGSLEVAESSTSITKLIHQTEKASKKLAGHVTKLLHGCHSDIENMVKESSSKIGHVIPNMSKYAGAIAIATNITVSLFNETDQQELSHRMKHAFLQGGDTFMRKILSGGIEKMEVLEQRQAASVRTSFLGGLYEAVVKLLQTCLDLQQELYDASLIVHERDVPAHYYGEYLQRTQNLIQEVSNLVEGVAVLNEKAIEYPDSPNTMEEIRYKAELLWRPTSRIGDLCVKHEGLCAIMHDVKSRRMSSNINSNNNNNVDVTKELLSDRLCDSVFTAGRALQEILREIIDFADSSTTSEDNSAYSDIGLRKSSDNDPFNIDEKSIRTKRRLLPTSPALLNSNESLPVTSTSFVVKNVVTKWLKLADSPKKPPNEDTIISKSVYV</sequence>
<proteinExistence type="inferred from homology"/>
<evidence type="ECO:0000256" key="9">
    <source>
        <dbReference type="PROSITE-ProRule" id="PRU00283"/>
    </source>
</evidence>
<protein>
    <recommendedName>
        <fullName evidence="16">Kinesin-like protein KIF14</fullName>
    </recommendedName>
</protein>
<feature type="coiled-coil region" evidence="10">
    <location>
        <begin position="970"/>
        <end position="997"/>
    </location>
</feature>
<dbReference type="PROSITE" id="PS50067">
    <property type="entry name" value="KINESIN_MOTOR_2"/>
    <property type="match status" value="1"/>
</dbReference>
<comment type="subcellular location">
    <subcellularLocation>
        <location evidence="1">Cytoplasm</location>
        <location evidence="1">Cytoskeleton</location>
    </subcellularLocation>
</comment>
<evidence type="ECO:0000256" key="7">
    <source>
        <dbReference type="ARBA" id="ARBA00023175"/>
    </source>
</evidence>
<dbReference type="PANTHER" id="PTHR47117">
    <property type="entry name" value="STAR-RELATED LIPID TRANSFER PROTEIN 9"/>
    <property type="match status" value="1"/>
</dbReference>
<dbReference type="Proteomes" id="UP001642483">
    <property type="component" value="Unassembled WGS sequence"/>
</dbReference>
<evidence type="ECO:0000259" key="12">
    <source>
        <dbReference type="PROSITE" id="PS50006"/>
    </source>
</evidence>
<evidence type="ECO:0000313" key="14">
    <source>
        <dbReference type="EMBL" id="CAK8673457.1"/>
    </source>
</evidence>
<dbReference type="SMART" id="SM00240">
    <property type="entry name" value="FHA"/>
    <property type="match status" value="1"/>
</dbReference>
<evidence type="ECO:0000256" key="4">
    <source>
        <dbReference type="ARBA" id="ARBA00022741"/>
    </source>
</evidence>
<dbReference type="Pfam" id="PF00498">
    <property type="entry name" value="FHA"/>
    <property type="match status" value="1"/>
</dbReference>
<dbReference type="PANTHER" id="PTHR47117:SF5">
    <property type="entry name" value="KINESIN-LIKE PROTEIN KIF14"/>
    <property type="match status" value="1"/>
</dbReference>
<reference evidence="14 15" key="1">
    <citation type="submission" date="2024-02" db="EMBL/GenBank/DDBJ databases">
        <authorList>
            <person name="Daric V."/>
            <person name="Darras S."/>
        </authorList>
    </citation>
    <scope>NUCLEOTIDE SEQUENCE [LARGE SCALE GENOMIC DNA]</scope>
</reference>
<dbReference type="Gene3D" id="2.60.200.20">
    <property type="match status" value="1"/>
</dbReference>
<keyword evidence="5 9" id="KW-0067">ATP-binding</keyword>
<feature type="compositionally biased region" description="Basic and acidic residues" evidence="11">
    <location>
        <begin position="71"/>
        <end position="92"/>
    </location>
</feature>
<evidence type="ECO:0000256" key="8">
    <source>
        <dbReference type="ARBA" id="ARBA00023212"/>
    </source>
</evidence>
<keyword evidence="15" id="KW-1185">Reference proteome</keyword>
<feature type="region of interest" description="Disordered" evidence="11">
    <location>
        <begin position="1"/>
        <end position="27"/>
    </location>
</feature>
<dbReference type="Pfam" id="PF16183">
    <property type="entry name" value="Kinesin_assoc"/>
    <property type="match status" value="1"/>
</dbReference>
<feature type="region of interest" description="Disordered" evidence="11">
    <location>
        <begin position="156"/>
        <end position="176"/>
    </location>
</feature>
<feature type="coiled-coil region" evidence="10">
    <location>
        <begin position="860"/>
        <end position="931"/>
    </location>
</feature>
<feature type="domain" description="Kinesin motor" evidence="13">
    <location>
        <begin position="287"/>
        <end position="638"/>
    </location>
</feature>
<dbReference type="EMBL" id="CAWYQH010000002">
    <property type="protein sequence ID" value="CAK8673457.1"/>
    <property type="molecule type" value="Genomic_DNA"/>
</dbReference>